<dbReference type="GO" id="GO:0015833">
    <property type="term" value="P:peptide transport"/>
    <property type="evidence" value="ECO:0007669"/>
    <property type="project" value="TreeGrafter"/>
</dbReference>
<dbReference type="GO" id="GO:1904680">
    <property type="term" value="F:peptide transmembrane transporter activity"/>
    <property type="evidence" value="ECO:0007669"/>
    <property type="project" value="TreeGrafter"/>
</dbReference>
<dbReference type="KEGG" id="cid:P73_1652"/>
<dbReference type="PIRSF" id="PIRSF002741">
    <property type="entry name" value="MppA"/>
    <property type="match status" value="1"/>
</dbReference>
<proteinExistence type="inferred from homology"/>
<dbReference type="Gene3D" id="3.10.105.10">
    <property type="entry name" value="Dipeptide-binding Protein, Domain 3"/>
    <property type="match status" value="1"/>
</dbReference>
<organism evidence="7 8">
    <name type="scientific">Celeribacter indicus</name>
    <dbReference type="NCBI Taxonomy" id="1208324"/>
    <lineage>
        <taxon>Bacteria</taxon>
        <taxon>Pseudomonadati</taxon>
        <taxon>Pseudomonadota</taxon>
        <taxon>Alphaproteobacteria</taxon>
        <taxon>Rhodobacterales</taxon>
        <taxon>Roseobacteraceae</taxon>
        <taxon>Celeribacter</taxon>
    </lineage>
</organism>
<feature type="chain" id="PRO_5002100504" evidence="5">
    <location>
        <begin position="30"/>
        <end position="533"/>
    </location>
</feature>
<feature type="domain" description="Solute-binding protein family 5" evidence="6">
    <location>
        <begin position="78"/>
        <end position="441"/>
    </location>
</feature>
<dbReference type="Proteomes" id="UP000031521">
    <property type="component" value="Chromosome"/>
</dbReference>
<evidence type="ECO:0000313" key="7">
    <source>
        <dbReference type="EMBL" id="AJE46367.1"/>
    </source>
</evidence>
<evidence type="ECO:0000256" key="1">
    <source>
        <dbReference type="ARBA" id="ARBA00004418"/>
    </source>
</evidence>
<comment type="similarity">
    <text evidence="2">Belongs to the bacterial solute-binding protein 5 family.</text>
</comment>
<dbReference type="RefSeq" id="WP_052453119.1">
    <property type="nucleotide sequence ID" value="NZ_CP004393.1"/>
</dbReference>
<evidence type="ECO:0000313" key="8">
    <source>
        <dbReference type="Proteomes" id="UP000031521"/>
    </source>
</evidence>
<keyword evidence="3" id="KW-0813">Transport</keyword>
<keyword evidence="4 5" id="KW-0732">Signal</keyword>
<dbReference type="PANTHER" id="PTHR30290:SF10">
    <property type="entry name" value="PERIPLASMIC OLIGOPEPTIDE-BINDING PROTEIN-RELATED"/>
    <property type="match status" value="1"/>
</dbReference>
<evidence type="ECO:0000256" key="2">
    <source>
        <dbReference type="ARBA" id="ARBA00005695"/>
    </source>
</evidence>
<dbReference type="InterPro" id="IPR000914">
    <property type="entry name" value="SBP_5_dom"/>
</dbReference>
<dbReference type="SUPFAM" id="SSF53850">
    <property type="entry name" value="Periplasmic binding protein-like II"/>
    <property type="match status" value="1"/>
</dbReference>
<name>A0A0B5E1M1_9RHOB</name>
<dbReference type="InterPro" id="IPR039424">
    <property type="entry name" value="SBP_5"/>
</dbReference>
<comment type="subcellular location">
    <subcellularLocation>
        <location evidence="1">Periplasm</location>
    </subcellularLocation>
</comment>
<sequence length="533" mass="58215">MDIRFLKSGVACGVLAASFAFGGLAPALAKTPEDTLVYGTSLAQVISLDPHQGQEVTSLEIMANLYDRLVASDAEGNLSPQLAESWDIDDEGITFHLRDATFNDTGNPVTAEDVVWSIRRVLKLNQAPAAKLGSTGYTAENIDSLTEALDEKTFRISLTGDVAADFLLYRLSEVAASVVEKAEVMSHDRDGDMGNDWLRTHAAGSGPFDLQRWAPNDIVIMNADEDNWSGAPVLSRVVMRHVPESQAERLMLERGDIDIAGALSPMDIAYFRDRDGVEIRGIPTGGFYALAMNVTEEPYSNPKVREAIFHAIDYEGIETAIMGPYGKKRLLPVPESYAGALPDPDWTYDPDLARELLAEAGYPDGFDTNIKVISQTPRVELATAVQAGLAEIGITASITQGSGADIVPDHRSRNFQLLIPQTAAYMPNAMGAMEQFSNNPDNAPEANNAGNFVWRSGWDIPELTDLTTRTLKENDAEKRIEMYGEMQEAFVDAVPAILPMFERFLPLAISTDVKGYEGHPQQVTRLDKVSKAE</sequence>
<gene>
    <name evidence="7" type="ORF">P73_1652</name>
</gene>
<dbReference type="PANTHER" id="PTHR30290">
    <property type="entry name" value="PERIPLASMIC BINDING COMPONENT OF ABC TRANSPORTER"/>
    <property type="match status" value="1"/>
</dbReference>
<dbReference type="STRING" id="1208324.P73_1652"/>
<accession>A0A0B5E1M1</accession>
<dbReference type="Gene3D" id="3.90.76.10">
    <property type="entry name" value="Dipeptide-binding Protein, Domain 1"/>
    <property type="match status" value="1"/>
</dbReference>
<dbReference type="GO" id="GO:0030288">
    <property type="term" value="C:outer membrane-bounded periplasmic space"/>
    <property type="evidence" value="ECO:0007669"/>
    <property type="project" value="UniProtKB-ARBA"/>
</dbReference>
<dbReference type="CDD" id="cd08512">
    <property type="entry name" value="PBP2_NikA_DppA_OppA_like_7"/>
    <property type="match status" value="1"/>
</dbReference>
<dbReference type="GO" id="GO:0043190">
    <property type="term" value="C:ATP-binding cassette (ABC) transporter complex"/>
    <property type="evidence" value="ECO:0007669"/>
    <property type="project" value="InterPro"/>
</dbReference>
<reference evidence="7 8" key="1">
    <citation type="journal article" date="2014" name="Int. J. Syst. Evol. Microbiol.">
        <title>Celeribacter indicus sp. nov., a polycyclic aromatic hydrocarbon-degrading bacterium from deep-sea sediment and reclassification of Huaishuia halophila as Celeribacter halophilus comb. nov.</title>
        <authorList>
            <person name="Lai Q."/>
            <person name="Cao J."/>
            <person name="Yuan J."/>
            <person name="Li F."/>
            <person name="Shao Z."/>
        </authorList>
    </citation>
    <scope>NUCLEOTIDE SEQUENCE [LARGE SCALE GENOMIC DNA]</scope>
    <source>
        <strain evidence="7">P73</strain>
    </source>
</reference>
<evidence type="ECO:0000256" key="3">
    <source>
        <dbReference type="ARBA" id="ARBA00022448"/>
    </source>
</evidence>
<dbReference type="Pfam" id="PF00496">
    <property type="entry name" value="SBP_bac_5"/>
    <property type="match status" value="1"/>
</dbReference>
<dbReference type="OrthoDB" id="9803988at2"/>
<evidence type="ECO:0000256" key="4">
    <source>
        <dbReference type="ARBA" id="ARBA00022729"/>
    </source>
</evidence>
<dbReference type="EMBL" id="CP004393">
    <property type="protein sequence ID" value="AJE46367.1"/>
    <property type="molecule type" value="Genomic_DNA"/>
</dbReference>
<keyword evidence="8" id="KW-1185">Reference proteome</keyword>
<evidence type="ECO:0000256" key="5">
    <source>
        <dbReference type="SAM" id="SignalP"/>
    </source>
</evidence>
<dbReference type="InterPro" id="IPR030678">
    <property type="entry name" value="Peptide/Ni-bd"/>
</dbReference>
<feature type="signal peptide" evidence="5">
    <location>
        <begin position="1"/>
        <end position="29"/>
    </location>
</feature>
<dbReference type="AlphaFoldDB" id="A0A0B5E1M1"/>
<evidence type="ECO:0000259" key="6">
    <source>
        <dbReference type="Pfam" id="PF00496"/>
    </source>
</evidence>
<dbReference type="Gene3D" id="3.40.190.10">
    <property type="entry name" value="Periplasmic binding protein-like II"/>
    <property type="match status" value="1"/>
</dbReference>
<protein>
    <submittedName>
        <fullName evidence="7">Oligopeptide ABC transporter substrate binding protein</fullName>
    </submittedName>
</protein>
<dbReference type="HOGENOM" id="CLU_017028_7_2_5"/>